<dbReference type="Proteomes" id="UP001054945">
    <property type="component" value="Unassembled WGS sequence"/>
</dbReference>
<evidence type="ECO:0000313" key="1">
    <source>
        <dbReference type="EMBL" id="GIY67394.1"/>
    </source>
</evidence>
<dbReference type="AlphaFoldDB" id="A0AAV4VBZ1"/>
<protein>
    <submittedName>
        <fullName evidence="1">Uncharacterized protein</fullName>
    </submittedName>
</protein>
<name>A0AAV4VBZ1_CAEEX</name>
<keyword evidence="2" id="KW-1185">Reference proteome</keyword>
<accession>A0AAV4VBZ1</accession>
<comment type="caution">
    <text evidence="1">The sequence shown here is derived from an EMBL/GenBank/DDBJ whole genome shotgun (WGS) entry which is preliminary data.</text>
</comment>
<sequence>MPLALTFPHNSLFSFKRIQNPAKSKRPTRPDYIIPDTITGFFLKLGHPFPANSEERESYALCLDTLQHIRLISVANLYGGSHPQLRPKSIPRKLMLPRDAFELNFPFPSIPPQPKVFPFAPITALLLLPEKSFEMCLHWQVR</sequence>
<gene>
    <name evidence="1" type="ORF">CEXT_342271</name>
</gene>
<dbReference type="EMBL" id="BPLR01014234">
    <property type="protein sequence ID" value="GIY67394.1"/>
    <property type="molecule type" value="Genomic_DNA"/>
</dbReference>
<proteinExistence type="predicted"/>
<evidence type="ECO:0000313" key="2">
    <source>
        <dbReference type="Proteomes" id="UP001054945"/>
    </source>
</evidence>
<reference evidence="1 2" key="1">
    <citation type="submission" date="2021-06" db="EMBL/GenBank/DDBJ databases">
        <title>Caerostris extrusa draft genome.</title>
        <authorList>
            <person name="Kono N."/>
            <person name="Arakawa K."/>
        </authorList>
    </citation>
    <scope>NUCLEOTIDE SEQUENCE [LARGE SCALE GENOMIC DNA]</scope>
</reference>
<organism evidence="1 2">
    <name type="scientific">Caerostris extrusa</name>
    <name type="common">Bark spider</name>
    <name type="synonym">Caerostris bankana</name>
    <dbReference type="NCBI Taxonomy" id="172846"/>
    <lineage>
        <taxon>Eukaryota</taxon>
        <taxon>Metazoa</taxon>
        <taxon>Ecdysozoa</taxon>
        <taxon>Arthropoda</taxon>
        <taxon>Chelicerata</taxon>
        <taxon>Arachnida</taxon>
        <taxon>Araneae</taxon>
        <taxon>Araneomorphae</taxon>
        <taxon>Entelegynae</taxon>
        <taxon>Araneoidea</taxon>
        <taxon>Araneidae</taxon>
        <taxon>Caerostris</taxon>
    </lineage>
</organism>